<dbReference type="PROSITE" id="PS51420">
    <property type="entry name" value="RHO"/>
    <property type="match status" value="1"/>
</dbReference>
<name>A0ABM1BBM0_LIMPO</name>
<dbReference type="SMART" id="SM00173">
    <property type="entry name" value="RAS"/>
    <property type="match status" value="1"/>
</dbReference>
<dbReference type="InterPro" id="IPR005225">
    <property type="entry name" value="Small_GTP-bd"/>
</dbReference>
<keyword evidence="1" id="KW-0547">Nucleotide-binding</keyword>
<dbReference type="RefSeq" id="XP_013778734.1">
    <property type="nucleotide sequence ID" value="XM_013923280.2"/>
</dbReference>
<keyword evidence="4" id="KW-0132">Cell division</keyword>
<accession>A0ABM1BBM0</accession>
<sequence>MTPLIRKEASAVSDFESKTENNISKIKCVLVGDGAVGKTSLIVSYTTNGYPTEYVPTAFDNYSAVVTVDNQPIRLQLCDTAGQDDFDSLRPLCYLNTNVFLLCFSVVCPTSFYNIKEKWLPEIRRHCPTAPVLLVGTQCDLRTDVKVLIELAHYQEQPVTEQEARKLSQWMRSVGYIECSSLTQKNLKEVFDTAILTALQNIRPDSTNTSWISTKDNSVFSKFAYSDSLNVPWQTRDVFSVKSKNRKKNWWKKLCCFLK</sequence>
<dbReference type="InterPro" id="IPR027417">
    <property type="entry name" value="P-loop_NTPase"/>
</dbReference>
<dbReference type="GeneID" id="106463263"/>
<keyword evidence="4" id="KW-0131">Cell cycle</keyword>
<dbReference type="PROSITE" id="PS51419">
    <property type="entry name" value="RAB"/>
    <property type="match status" value="1"/>
</dbReference>
<evidence type="ECO:0000313" key="4">
    <source>
        <dbReference type="RefSeq" id="XP_013778734.1"/>
    </source>
</evidence>
<gene>
    <name evidence="4" type="primary">LOC106463263</name>
</gene>
<dbReference type="InterPro" id="IPR001806">
    <property type="entry name" value="Small_GTPase"/>
</dbReference>
<dbReference type="Proteomes" id="UP000694941">
    <property type="component" value="Unplaced"/>
</dbReference>
<dbReference type="SUPFAM" id="SSF52540">
    <property type="entry name" value="P-loop containing nucleoside triphosphate hydrolases"/>
    <property type="match status" value="1"/>
</dbReference>
<dbReference type="PROSITE" id="PS51421">
    <property type="entry name" value="RAS"/>
    <property type="match status" value="1"/>
</dbReference>
<evidence type="ECO:0000256" key="1">
    <source>
        <dbReference type="ARBA" id="ARBA00022741"/>
    </source>
</evidence>
<dbReference type="SMART" id="SM00175">
    <property type="entry name" value="RAB"/>
    <property type="match status" value="1"/>
</dbReference>
<protein>
    <submittedName>
        <fullName evidence="4">Cell division control protein 42 homolog</fullName>
    </submittedName>
</protein>
<reference evidence="4" key="1">
    <citation type="submission" date="2025-08" db="UniProtKB">
        <authorList>
            <consortium name="RefSeq"/>
        </authorList>
    </citation>
    <scope>IDENTIFICATION</scope>
    <source>
        <tissue evidence="4">Muscle</tissue>
    </source>
</reference>
<dbReference type="NCBIfam" id="TIGR00231">
    <property type="entry name" value="small_GTP"/>
    <property type="match status" value="1"/>
</dbReference>
<dbReference type="Pfam" id="PF00071">
    <property type="entry name" value="Ras"/>
    <property type="match status" value="1"/>
</dbReference>
<dbReference type="SMART" id="SM00174">
    <property type="entry name" value="RHO"/>
    <property type="match status" value="1"/>
</dbReference>
<evidence type="ECO:0000256" key="2">
    <source>
        <dbReference type="ARBA" id="ARBA00023134"/>
    </source>
</evidence>
<dbReference type="InterPro" id="IPR003578">
    <property type="entry name" value="Small_GTPase_Rho"/>
</dbReference>
<dbReference type="PANTHER" id="PTHR24072">
    <property type="entry name" value="RHO FAMILY GTPASE"/>
    <property type="match status" value="1"/>
</dbReference>
<evidence type="ECO:0000313" key="3">
    <source>
        <dbReference type="Proteomes" id="UP000694941"/>
    </source>
</evidence>
<dbReference type="Gene3D" id="3.40.50.300">
    <property type="entry name" value="P-loop containing nucleotide triphosphate hydrolases"/>
    <property type="match status" value="1"/>
</dbReference>
<proteinExistence type="predicted"/>
<dbReference type="PRINTS" id="PR00449">
    <property type="entry name" value="RASTRNSFRMNG"/>
</dbReference>
<dbReference type="CDD" id="cd04130">
    <property type="entry name" value="Wrch_1"/>
    <property type="match status" value="1"/>
</dbReference>
<keyword evidence="2" id="KW-0342">GTP-binding</keyword>
<dbReference type="GO" id="GO:0051301">
    <property type="term" value="P:cell division"/>
    <property type="evidence" value="ECO:0007669"/>
    <property type="project" value="UniProtKB-KW"/>
</dbReference>
<organism evidence="3 4">
    <name type="scientific">Limulus polyphemus</name>
    <name type="common">Atlantic horseshoe crab</name>
    <dbReference type="NCBI Taxonomy" id="6850"/>
    <lineage>
        <taxon>Eukaryota</taxon>
        <taxon>Metazoa</taxon>
        <taxon>Ecdysozoa</taxon>
        <taxon>Arthropoda</taxon>
        <taxon>Chelicerata</taxon>
        <taxon>Merostomata</taxon>
        <taxon>Xiphosura</taxon>
        <taxon>Limulidae</taxon>
        <taxon>Limulus</taxon>
    </lineage>
</organism>
<keyword evidence="3" id="KW-1185">Reference proteome</keyword>